<dbReference type="InterPro" id="IPR013087">
    <property type="entry name" value="Znf_C2H2_type"/>
</dbReference>
<dbReference type="InterPro" id="IPR055552">
    <property type="entry name" value="DUF7128"/>
</dbReference>
<feature type="domain" description="C2H2-type" evidence="1">
    <location>
        <begin position="13"/>
        <end position="40"/>
    </location>
</feature>
<proteinExistence type="predicted"/>
<evidence type="ECO:0000313" key="3">
    <source>
        <dbReference type="Proteomes" id="UP000050535"/>
    </source>
</evidence>
<evidence type="ECO:0000259" key="1">
    <source>
        <dbReference type="PROSITE" id="PS50157"/>
    </source>
</evidence>
<accession>A0A0P7HXS9</accession>
<reference evidence="3" key="1">
    <citation type="submission" date="2013-11" db="EMBL/GenBank/DDBJ databases">
        <authorList>
            <person name="Hoang H.T."/>
            <person name="Killian M.L."/>
            <person name="Madson D.M."/>
            <person name="Arruda P.H.E."/>
            <person name="Sun D."/>
            <person name="Schwartz K.J."/>
            <person name="Yoon K."/>
        </authorList>
    </citation>
    <scope>NUCLEOTIDE SEQUENCE [LARGE SCALE GENOMIC DNA]</scope>
    <source>
        <strain evidence="3">CDK2</strain>
    </source>
</reference>
<evidence type="ECO:0000313" key="2">
    <source>
        <dbReference type="EMBL" id="KPN31921.1"/>
    </source>
</evidence>
<dbReference type="Pfam" id="PF23447">
    <property type="entry name" value="DUF7128"/>
    <property type="match status" value="1"/>
</dbReference>
<protein>
    <recommendedName>
        <fullName evidence="1">C2H2-type domain-containing protein</fullName>
    </recommendedName>
</protein>
<name>A0A0P7HXS9_9EURY</name>
<dbReference type="AlphaFoldDB" id="A0A0P7HXS9"/>
<keyword evidence="3" id="KW-1185">Reference proteome</keyword>
<sequence length="44" mass="5115">MVEATERDGMTWYQCENCGLLFDDESDARQHEENCAGDEPDYLQ</sequence>
<dbReference type="Proteomes" id="UP000050535">
    <property type="component" value="Unassembled WGS sequence"/>
</dbReference>
<gene>
    <name evidence="2" type="ORF">SY89_02678</name>
</gene>
<dbReference type="RefSeq" id="WP_054584350.1">
    <property type="nucleotide sequence ID" value="NZ_LGUC01000001.1"/>
</dbReference>
<dbReference type="EMBL" id="LGUC01000001">
    <property type="protein sequence ID" value="KPN31921.1"/>
    <property type="molecule type" value="Genomic_DNA"/>
</dbReference>
<comment type="caution">
    <text evidence="2">The sequence shown here is derived from an EMBL/GenBank/DDBJ whole genome shotgun (WGS) entry which is preliminary data.</text>
</comment>
<organism evidence="2 3">
    <name type="scientific">Halolamina pelagica</name>
    <dbReference type="NCBI Taxonomy" id="699431"/>
    <lineage>
        <taxon>Archaea</taxon>
        <taxon>Methanobacteriati</taxon>
        <taxon>Methanobacteriota</taxon>
        <taxon>Stenosarchaea group</taxon>
        <taxon>Halobacteria</taxon>
        <taxon>Halobacteriales</taxon>
        <taxon>Haloferacaceae</taxon>
    </lineage>
</organism>
<dbReference type="PROSITE" id="PS50157">
    <property type="entry name" value="ZINC_FINGER_C2H2_2"/>
    <property type="match status" value="1"/>
</dbReference>